<dbReference type="GO" id="GO:0003861">
    <property type="term" value="F:3-isopropylmalate dehydratase activity"/>
    <property type="evidence" value="ECO:0007669"/>
    <property type="project" value="UniProtKB-UniRule"/>
</dbReference>
<keyword evidence="6 10" id="KW-0432">Leucine biosynthesis</keyword>
<dbReference type="AlphaFoldDB" id="A0A8J3MRE2"/>
<keyword evidence="13" id="KW-1185">Reference proteome</keyword>
<evidence type="ECO:0000259" key="11">
    <source>
        <dbReference type="Pfam" id="PF00694"/>
    </source>
</evidence>
<dbReference type="Gene3D" id="3.20.19.10">
    <property type="entry name" value="Aconitase, domain 4"/>
    <property type="match status" value="1"/>
</dbReference>
<dbReference type="UniPathway" id="UPA00048">
    <property type="reaction ID" value="UER00071"/>
</dbReference>
<sequence length="211" mass="23776">MEPFTTLTGLVAPLDRTNVNTDEISPARFLKTIRRTGFAHVLFANWRYLGDDKSPNPDFVLNQPRYQGASILLSDDNFGCGSSREHAPWAIREYGFRCLIAPSFADIFYNNCFNNGMLPITFDPATVHQLFAEVEVQEGYTLSVDLATQSVTKPDGSVLHFEIDAFKRHALLNGLDNVGWSLSHRDDIANYEQQRRLEAPWLFATQTSSPS</sequence>
<dbReference type="InterPro" id="IPR050075">
    <property type="entry name" value="LeuD"/>
</dbReference>
<dbReference type="EC" id="4.2.1.33" evidence="10"/>
<dbReference type="NCBIfam" id="TIGR00171">
    <property type="entry name" value="leuD"/>
    <property type="match status" value="1"/>
</dbReference>
<dbReference type="EMBL" id="BNJF01000001">
    <property type="protein sequence ID" value="GHO43543.1"/>
    <property type="molecule type" value="Genomic_DNA"/>
</dbReference>
<organism evidence="12 13">
    <name type="scientific">Ktedonospora formicarum</name>
    <dbReference type="NCBI Taxonomy" id="2778364"/>
    <lineage>
        <taxon>Bacteria</taxon>
        <taxon>Bacillati</taxon>
        <taxon>Chloroflexota</taxon>
        <taxon>Ktedonobacteria</taxon>
        <taxon>Ktedonobacterales</taxon>
        <taxon>Ktedonobacteraceae</taxon>
        <taxon>Ktedonospora</taxon>
    </lineage>
</organism>
<evidence type="ECO:0000256" key="8">
    <source>
        <dbReference type="ARBA" id="ARBA00023239"/>
    </source>
</evidence>
<name>A0A8J3MRE2_9CHLR</name>
<dbReference type="InterPro" id="IPR015928">
    <property type="entry name" value="Aconitase/3IPM_dehydase_swvl"/>
</dbReference>
<dbReference type="NCBIfam" id="NF002458">
    <property type="entry name" value="PRK01641.1"/>
    <property type="match status" value="1"/>
</dbReference>
<evidence type="ECO:0000256" key="2">
    <source>
        <dbReference type="ARBA" id="ARBA00002695"/>
    </source>
</evidence>
<comment type="function">
    <text evidence="2 10">Catalyzes the isomerization between 2-isopropylmalate and 3-isopropylmalate, via the formation of 2-isopropylmaleate.</text>
</comment>
<comment type="pathway">
    <text evidence="3 10">Amino-acid biosynthesis; L-leucine biosynthesis; L-leucine from 3-methyl-2-oxobutanoate: step 2/4.</text>
</comment>
<proteinExistence type="inferred from homology"/>
<comment type="similarity">
    <text evidence="4 10">Belongs to the LeuD family. LeuD type 1 subfamily.</text>
</comment>
<comment type="caution">
    <text evidence="12">The sequence shown here is derived from an EMBL/GenBank/DDBJ whole genome shotgun (WGS) entry which is preliminary data.</text>
</comment>
<dbReference type="InterPro" id="IPR033940">
    <property type="entry name" value="IPMI_Swivel"/>
</dbReference>
<evidence type="ECO:0000256" key="3">
    <source>
        <dbReference type="ARBA" id="ARBA00004729"/>
    </source>
</evidence>
<reference evidence="12" key="1">
    <citation type="submission" date="2020-10" db="EMBL/GenBank/DDBJ databases">
        <title>Taxonomic study of unclassified bacteria belonging to the class Ktedonobacteria.</title>
        <authorList>
            <person name="Yabe S."/>
            <person name="Wang C.M."/>
            <person name="Zheng Y."/>
            <person name="Sakai Y."/>
            <person name="Cavaletti L."/>
            <person name="Monciardini P."/>
            <person name="Donadio S."/>
        </authorList>
    </citation>
    <scope>NUCLEOTIDE SEQUENCE</scope>
    <source>
        <strain evidence="12">SOSP1-1</strain>
    </source>
</reference>
<evidence type="ECO:0000313" key="13">
    <source>
        <dbReference type="Proteomes" id="UP000612362"/>
    </source>
</evidence>
<evidence type="ECO:0000313" key="12">
    <source>
        <dbReference type="EMBL" id="GHO43543.1"/>
    </source>
</evidence>
<dbReference type="Pfam" id="PF00694">
    <property type="entry name" value="Aconitase_C"/>
    <property type="match status" value="1"/>
</dbReference>
<dbReference type="FunFam" id="3.20.19.10:FF:000003">
    <property type="entry name" value="3-isopropylmalate dehydratase small subunit"/>
    <property type="match status" value="1"/>
</dbReference>
<evidence type="ECO:0000256" key="5">
    <source>
        <dbReference type="ARBA" id="ARBA00011271"/>
    </source>
</evidence>
<feature type="domain" description="Aconitase A/isopropylmalate dehydratase small subunit swivel" evidence="11">
    <location>
        <begin position="1"/>
        <end position="123"/>
    </location>
</feature>
<evidence type="ECO:0000256" key="1">
    <source>
        <dbReference type="ARBA" id="ARBA00000491"/>
    </source>
</evidence>
<evidence type="ECO:0000256" key="4">
    <source>
        <dbReference type="ARBA" id="ARBA00009845"/>
    </source>
</evidence>
<dbReference type="CDD" id="cd01577">
    <property type="entry name" value="IPMI_Swivel"/>
    <property type="match status" value="1"/>
</dbReference>
<evidence type="ECO:0000256" key="7">
    <source>
        <dbReference type="ARBA" id="ARBA00022605"/>
    </source>
</evidence>
<protein>
    <recommendedName>
        <fullName evidence="10">3-isopropylmalate dehydratase small subunit</fullName>
        <ecNumber evidence="10">4.2.1.33</ecNumber>
    </recommendedName>
    <alternativeName>
        <fullName evidence="10">Alpha-IPM isomerase</fullName>
        <shortName evidence="10">IPMI</shortName>
    </alternativeName>
    <alternativeName>
        <fullName evidence="10">Isopropylmalate isomerase</fullName>
    </alternativeName>
</protein>
<dbReference type="GO" id="GO:0009098">
    <property type="term" value="P:L-leucine biosynthetic process"/>
    <property type="evidence" value="ECO:0007669"/>
    <property type="project" value="UniProtKB-UniRule"/>
</dbReference>
<gene>
    <name evidence="12" type="primary">leuD_1</name>
    <name evidence="10" type="synonym">leuD</name>
    <name evidence="12" type="ORF">KSX_17060</name>
</gene>
<keyword evidence="9 10" id="KW-0100">Branched-chain amino acid biosynthesis</keyword>
<comment type="catalytic activity">
    <reaction evidence="1 10">
        <text>(2R,3S)-3-isopropylmalate = (2S)-2-isopropylmalate</text>
        <dbReference type="Rhea" id="RHEA:32287"/>
        <dbReference type="ChEBI" id="CHEBI:1178"/>
        <dbReference type="ChEBI" id="CHEBI:35121"/>
        <dbReference type="EC" id="4.2.1.33"/>
    </reaction>
</comment>
<dbReference type="HAMAP" id="MF_01031">
    <property type="entry name" value="LeuD_type1"/>
    <property type="match status" value="1"/>
</dbReference>
<evidence type="ECO:0000256" key="10">
    <source>
        <dbReference type="HAMAP-Rule" id="MF_01031"/>
    </source>
</evidence>
<dbReference type="RefSeq" id="WP_220193012.1">
    <property type="nucleotide sequence ID" value="NZ_BNJF01000001.1"/>
</dbReference>
<dbReference type="Proteomes" id="UP000612362">
    <property type="component" value="Unassembled WGS sequence"/>
</dbReference>
<dbReference type="GO" id="GO:0009316">
    <property type="term" value="C:3-isopropylmalate dehydratase complex"/>
    <property type="evidence" value="ECO:0007669"/>
    <property type="project" value="InterPro"/>
</dbReference>
<keyword evidence="7 10" id="KW-0028">Amino-acid biosynthesis</keyword>
<keyword evidence="8 10" id="KW-0456">Lyase</keyword>
<dbReference type="InterPro" id="IPR000573">
    <property type="entry name" value="AconitaseA/IPMdHydase_ssu_swvl"/>
</dbReference>
<comment type="subunit">
    <text evidence="5 10">Heterodimer of LeuC and LeuD.</text>
</comment>
<dbReference type="SUPFAM" id="SSF52016">
    <property type="entry name" value="LeuD/IlvD-like"/>
    <property type="match status" value="1"/>
</dbReference>
<dbReference type="PANTHER" id="PTHR43345">
    <property type="entry name" value="3-ISOPROPYLMALATE DEHYDRATASE SMALL SUBUNIT 2-RELATED-RELATED"/>
    <property type="match status" value="1"/>
</dbReference>
<evidence type="ECO:0000256" key="9">
    <source>
        <dbReference type="ARBA" id="ARBA00023304"/>
    </source>
</evidence>
<dbReference type="PANTHER" id="PTHR43345:SF5">
    <property type="entry name" value="3-ISOPROPYLMALATE DEHYDRATASE SMALL SUBUNIT"/>
    <property type="match status" value="1"/>
</dbReference>
<accession>A0A8J3MRE2</accession>
<evidence type="ECO:0000256" key="6">
    <source>
        <dbReference type="ARBA" id="ARBA00022430"/>
    </source>
</evidence>
<dbReference type="InterPro" id="IPR004431">
    <property type="entry name" value="3-IsopropMal_deHydase_ssu"/>
</dbReference>